<sequence>MAEQSSMTSCQNDGRFKTGWADFEPLHESFELQTLASLSSAHLAPTSEDDDFNSEAAFPSAAITRAVAGARTQAASILWPSKVFTYAHAESPDRKQQQMSKVRSKLRVGRTSAETPGKLRLQAQPSLQSFITPMSVIMKATIHTLTSLTNLPRPIEELPGKALDTVSNGRGVFDEFIGRNGWGTQDTTPLRRPRYKAGELDPSAIRMPLHPEPCSLPLESGAYSNTAATNATHAERSGRSDLVRASYLSRPSSADRHSVVTAVETLRASQVAEIEAWRNRRRTNEHIGGILRKFGLLPPTFTGGILNRGTLNTH</sequence>
<evidence type="ECO:0000313" key="2">
    <source>
        <dbReference type="Proteomes" id="UP000620104"/>
    </source>
</evidence>
<evidence type="ECO:0000313" key="1">
    <source>
        <dbReference type="EMBL" id="GHJ86883.1"/>
    </source>
</evidence>
<proteinExistence type="predicted"/>
<dbReference type="AlphaFoldDB" id="A0A8H3TU14"/>
<accession>A0A8H3TU14</accession>
<organism evidence="1 2">
    <name type="scientific">Naganishia liquefaciens</name>
    <dbReference type="NCBI Taxonomy" id="104408"/>
    <lineage>
        <taxon>Eukaryota</taxon>
        <taxon>Fungi</taxon>
        <taxon>Dikarya</taxon>
        <taxon>Basidiomycota</taxon>
        <taxon>Agaricomycotina</taxon>
        <taxon>Tremellomycetes</taxon>
        <taxon>Filobasidiales</taxon>
        <taxon>Filobasidiaceae</taxon>
        <taxon>Naganishia</taxon>
    </lineage>
</organism>
<keyword evidence="2" id="KW-1185">Reference proteome</keyword>
<protein>
    <submittedName>
        <fullName evidence="1">Uncharacterized protein</fullName>
    </submittedName>
</protein>
<gene>
    <name evidence="1" type="ORF">NliqN6_3285</name>
</gene>
<name>A0A8H3TU14_9TREE</name>
<comment type="caution">
    <text evidence="1">The sequence shown here is derived from an EMBL/GenBank/DDBJ whole genome shotgun (WGS) entry which is preliminary data.</text>
</comment>
<dbReference type="Proteomes" id="UP000620104">
    <property type="component" value="Unassembled WGS sequence"/>
</dbReference>
<dbReference type="EMBL" id="BLZA01000019">
    <property type="protein sequence ID" value="GHJ86883.1"/>
    <property type="molecule type" value="Genomic_DNA"/>
</dbReference>
<reference evidence="1" key="1">
    <citation type="submission" date="2020-07" db="EMBL/GenBank/DDBJ databases">
        <title>Draft Genome Sequence of a Deep-Sea Yeast, Naganishia (Cryptococcus) liquefaciens strain N6.</title>
        <authorList>
            <person name="Han Y.W."/>
            <person name="Kajitani R."/>
            <person name="Morimoto H."/>
            <person name="Parhat M."/>
            <person name="Tsubouchi H."/>
            <person name="Bakenova O."/>
            <person name="Ogata M."/>
            <person name="Argunhan B."/>
            <person name="Aoki R."/>
            <person name="Kajiwara S."/>
            <person name="Itoh T."/>
            <person name="Iwasaki H."/>
        </authorList>
    </citation>
    <scope>NUCLEOTIDE SEQUENCE</scope>
    <source>
        <strain evidence="1">N6</strain>
    </source>
</reference>